<dbReference type="InterPro" id="IPR024529">
    <property type="entry name" value="ECF_trnsprt_substrate-spec"/>
</dbReference>
<feature type="transmembrane region" description="Helical" evidence="1">
    <location>
        <begin position="68"/>
        <end position="89"/>
    </location>
</feature>
<feature type="transmembrane region" description="Helical" evidence="1">
    <location>
        <begin position="6"/>
        <end position="26"/>
    </location>
</feature>
<evidence type="ECO:0000313" key="3">
    <source>
        <dbReference type="Proteomes" id="UP000252585"/>
    </source>
</evidence>
<organism evidence="2 3">
    <name type="scientific">Saliterribacillus persicus</name>
    <dbReference type="NCBI Taxonomy" id="930114"/>
    <lineage>
        <taxon>Bacteria</taxon>
        <taxon>Bacillati</taxon>
        <taxon>Bacillota</taxon>
        <taxon>Bacilli</taxon>
        <taxon>Bacillales</taxon>
        <taxon>Bacillaceae</taxon>
        <taxon>Saliterribacillus</taxon>
    </lineage>
</organism>
<dbReference type="EMBL" id="QPJJ01000012">
    <property type="protein sequence ID" value="RCW64878.1"/>
    <property type="molecule type" value="Genomic_DNA"/>
</dbReference>
<proteinExistence type="predicted"/>
<evidence type="ECO:0000256" key="1">
    <source>
        <dbReference type="SAM" id="Phobius"/>
    </source>
</evidence>
<name>A0A368XCZ4_9BACI</name>
<protein>
    <submittedName>
        <fullName evidence="2">Energy-coupling factor transport system substrate-specific component</fullName>
    </submittedName>
</protein>
<dbReference type="Proteomes" id="UP000252585">
    <property type="component" value="Unassembled WGS sequence"/>
</dbReference>
<keyword evidence="1" id="KW-0812">Transmembrane</keyword>
<feature type="transmembrane region" description="Helical" evidence="1">
    <location>
        <begin position="130"/>
        <end position="156"/>
    </location>
</feature>
<feature type="transmembrane region" description="Helical" evidence="1">
    <location>
        <begin position="101"/>
        <end position="124"/>
    </location>
</feature>
<feature type="transmembrane region" description="Helical" evidence="1">
    <location>
        <begin position="38"/>
        <end position="62"/>
    </location>
</feature>
<accession>A0A368XCZ4</accession>
<gene>
    <name evidence="2" type="ORF">DFR57_11256</name>
</gene>
<dbReference type="Pfam" id="PF12822">
    <property type="entry name" value="ECF_trnsprt"/>
    <property type="match status" value="1"/>
</dbReference>
<keyword evidence="1" id="KW-0472">Membrane</keyword>
<sequence>MITMNVHRISLIAVLAALAVVGRFAFQFIPNFQPVSAIIIITGFMLGPVSAIFIAIVSTYLSNLILGMGLWTIWQIIAWSIIGLISGLLGKVSLPKPIIWLTIYSVFAGYLYGFLISVGTFSYAGEFLPYYLAGLIFDTNHAVGNGIFTVLLFPILQRLFKQYLSNSSIKHTNI</sequence>
<dbReference type="AlphaFoldDB" id="A0A368XCZ4"/>
<keyword evidence="3" id="KW-1185">Reference proteome</keyword>
<dbReference type="GO" id="GO:0022857">
    <property type="term" value="F:transmembrane transporter activity"/>
    <property type="evidence" value="ECO:0007669"/>
    <property type="project" value="InterPro"/>
</dbReference>
<dbReference type="Gene3D" id="1.10.1760.20">
    <property type="match status" value="1"/>
</dbReference>
<evidence type="ECO:0000313" key="2">
    <source>
        <dbReference type="EMBL" id="RCW64878.1"/>
    </source>
</evidence>
<reference evidence="2 3" key="1">
    <citation type="submission" date="2018-07" db="EMBL/GenBank/DDBJ databases">
        <title>Genomic Encyclopedia of Type Strains, Phase IV (KMG-IV): sequencing the most valuable type-strain genomes for metagenomic binning, comparative biology and taxonomic classification.</title>
        <authorList>
            <person name="Goeker M."/>
        </authorList>
    </citation>
    <scope>NUCLEOTIDE SEQUENCE [LARGE SCALE GENOMIC DNA]</scope>
    <source>
        <strain evidence="2 3">DSM 27696</strain>
    </source>
</reference>
<comment type="caution">
    <text evidence="2">The sequence shown here is derived from an EMBL/GenBank/DDBJ whole genome shotgun (WGS) entry which is preliminary data.</text>
</comment>
<keyword evidence="1" id="KW-1133">Transmembrane helix</keyword>